<organism evidence="2 3">
    <name type="scientific">Ophiocordyceps australis</name>
    <dbReference type="NCBI Taxonomy" id="1399860"/>
    <lineage>
        <taxon>Eukaryota</taxon>
        <taxon>Fungi</taxon>
        <taxon>Dikarya</taxon>
        <taxon>Ascomycota</taxon>
        <taxon>Pezizomycotina</taxon>
        <taxon>Sordariomycetes</taxon>
        <taxon>Hypocreomycetidae</taxon>
        <taxon>Hypocreales</taxon>
        <taxon>Ophiocordycipitaceae</taxon>
        <taxon>Ophiocordyceps</taxon>
    </lineage>
</organism>
<feature type="region of interest" description="Disordered" evidence="1">
    <location>
        <begin position="354"/>
        <end position="461"/>
    </location>
</feature>
<feature type="compositionally biased region" description="Low complexity" evidence="1">
    <location>
        <begin position="425"/>
        <end position="436"/>
    </location>
</feature>
<feature type="compositionally biased region" description="Pro residues" evidence="1">
    <location>
        <begin position="261"/>
        <end position="271"/>
    </location>
</feature>
<dbReference type="STRING" id="1399860.A0A2C5YGG4"/>
<name>A0A2C5YGG4_9HYPO</name>
<evidence type="ECO:0008006" key="4">
    <source>
        <dbReference type="Google" id="ProtNLM"/>
    </source>
</evidence>
<dbReference type="OrthoDB" id="5232891at2759"/>
<dbReference type="AlphaFoldDB" id="A0A2C5YGG4"/>
<accession>A0A2C5YGG4</accession>
<dbReference type="EMBL" id="NJET01000012">
    <property type="protein sequence ID" value="PHH65981.1"/>
    <property type="molecule type" value="Genomic_DNA"/>
</dbReference>
<keyword evidence="3" id="KW-1185">Reference proteome</keyword>
<proteinExistence type="predicted"/>
<feature type="compositionally biased region" description="Basic and acidic residues" evidence="1">
    <location>
        <begin position="446"/>
        <end position="458"/>
    </location>
</feature>
<evidence type="ECO:0000313" key="2">
    <source>
        <dbReference type="EMBL" id="PHH65981.1"/>
    </source>
</evidence>
<protein>
    <recommendedName>
        <fullName evidence="4">Mating-type switching protein swi10</fullName>
    </recommendedName>
</protein>
<evidence type="ECO:0000256" key="1">
    <source>
        <dbReference type="SAM" id="MobiDB-lite"/>
    </source>
</evidence>
<comment type="caution">
    <text evidence="2">The sequence shown here is derived from an EMBL/GenBank/DDBJ whole genome shotgun (WGS) entry which is preliminary data.</text>
</comment>
<evidence type="ECO:0000313" key="3">
    <source>
        <dbReference type="Proteomes" id="UP000226192"/>
    </source>
</evidence>
<feature type="compositionally biased region" description="Basic residues" evidence="1">
    <location>
        <begin position="228"/>
        <end position="238"/>
    </location>
</feature>
<feature type="region of interest" description="Disordered" evidence="1">
    <location>
        <begin position="222"/>
        <end position="271"/>
    </location>
</feature>
<reference evidence="2 3" key="1">
    <citation type="submission" date="2017-06" db="EMBL/GenBank/DDBJ databases">
        <title>Ant-infecting Ophiocordyceps genomes reveal a high diversity of potential behavioral manipulation genes and a possible major role for enterotoxins.</title>
        <authorList>
            <person name="De Bekker C."/>
            <person name="Evans H.C."/>
            <person name="Brachmann A."/>
            <person name="Hughes D.P."/>
        </authorList>
    </citation>
    <scope>NUCLEOTIDE SEQUENCE [LARGE SCALE GENOMIC DNA]</scope>
    <source>
        <strain evidence="2 3">Map64</strain>
    </source>
</reference>
<dbReference type="Proteomes" id="UP000226192">
    <property type="component" value="Unassembled WGS sequence"/>
</dbReference>
<sequence>MSWETTSPATYTNKRRSLISMANGCKERLSLYRLWPKLKRSSSESDDFKDLSHSDLSAAIRLAGFQLGALGNPTNPMPLNSNERLSEPNSSSLSREATYLALHGTSDQAARILGPSNIHLSACSSHRDGNRLSPQSYKTLQASQRQASPCPVNMVFVEPAHSASLGSHHMAHDSFGHAYHQYSNSLPHRSSDYFHPHYNSNYSPYRHSDSRQPRSLNNVGQVEMARHSASRYPHRQHRQSAPTMMLQEPRDVRAHQASSPLPVPNRAPPPVPRVLQLVNGDEPSPRQVNFIRRAKTPVHRVGQLEMAARLRRIAANNNRTSSMSTVARQYRELVDNSDLPSVHAGDSQHQDYTLAQRPSPSRHPGQPQKPALPKRLRQHEVPAQPTLKSMHLDEPGRPHIPSHAAPSPPVSDDGKPVTPVQQAALPLPSFDSSLSPPTTPPGSAKEQLDKDEQKKCSEAETPATKRLQIGVDLLTRELSSALADRDAAGLQVWILIEAYEQLKTQLAAKFPGDKGITEAIDSWLEALHALHNDLAGEAAMSESEYGE</sequence>
<gene>
    <name evidence="2" type="ORF">CDD81_929</name>
</gene>